<dbReference type="AlphaFoldDB" id="A0A2P5FU93"/>
<evidence type="ECO:0000313" key="1">
    <source>
        <dbReference type="EMBL" id="POO01366.1"/>
    </source>
</evidence>
<dbReference type="InParanoid" id="A0A2P5FU93"/>
<proteinExistence type="predicted"/>
<sequence length="65" mass="7060">STVRVTVSLSICRCISGGNFATIEVIVGLCYSLSISKEVDEILSLDELLLKENAADLQAVRFWVA</sequence>
<dbReference type="Proteomes" id="UP000237000">
    <property type="component" value="Unassembled WGS sequence"/>
</dbReference>
<name>A0A2P5FU93_TREOI</name>
<evidence type="ECO:0000313" key="2">
    <source>
        <dbReference type="Proteomes" id="UP000237000"/>
    </source>
</evidence>
<gene>
    <name evidence="1" type="ORF">TorRG33x02_026730</name>
</gene>
<accession>A0A2P5FU93</accession>
<reference evidence="2" key="1">
    <citation type="submission" date="2016-06" db="EMBL/GenBank/DDBJ databases">
        <title>Parallel loss of symbiosis genes in relatives of nitrogen-fixing non-legume Parasponia.</title>
        <authorList>
            <person name="Van Velzen R."/>
            <person name="Holmer R."/>
            <person name="Bu F."/>
            <person name="Rutten L."/>
            <person name="Van Zeijl A."/>
            <person name="Liu W."/>
            <person name="Santuari L."/>
            <person name="Cao Q."/>
            <person name="Sharma T."/>
            <person name="Shen D."/>
            <person name="Roswanjaya Y."/>
            <person name="Wardhani T."/>
            <person name="Kalhor M.S."/>
            <person name="Jansen J."/>
            <person name="Van den Hoogen J."/>
            <person name="Gungor B."/>
            <person name="Hartog M."/>
            <person name="Hontelez J."/>
            <person name="Verver J."/>
            <person name="Yang W.-C."/>
            <person name="Schijlen E."/>
            <person name="Repin R."/>
            <person name="Schilthuizen M."/>
            <person name="Schranz E."/>
            <person name="Heidstra R."/>
            <person name="Miyata K."/>
            <person name="Fedorova E."/>
            <person name="Kohlen W."/>
            <person name="Bisseling T."/>
            <person name="Smit S."/>
            <person name="Geurts R."/>
        </authorList>
    </citation>
    <scope>NUCLEOTIDE SEQUENCE [LARGE SCALE GENOMIC DNA]</scope>
    <source>
        <strain evidence="2">cv. RG33-2</strain>
    </source>
</reference>
<dbReference type="EMBL" id="JXTC01000008">
    <property type="protein sequence ID" value="POO01366.1"/>
    <property type="molecule type" value="Genomic_DNA"/>
</dbReference>
<feature type="non-terminal residue" evidence="1">
    <location>
        <position position="1"/>
    </location>
</feature>
<comment type="caution">
    <text evidence="1">The sequence shown here is derived from an EMBL/GenBank/DDBJ whole genome shotgun (WGS) entry which is preliminary data.</text>
</comment>
<keyword evidence="2" id="KW-1185">Reference proteome</keyword>
<protein>
    <submittedName>
        <fullName evidence="1">Uncharacterized protein</fullName>
    </submittedName>
</protein>
<organism evidence="1 2">
    <name type="scientific">Trema orientale</name>
    <name type="common">Charcoal tree</name>
    <name type="synonym">Celtis orientalis</name>
    <dbReference type="NCBI Taxonomy" id="63057"/>
    <lineage>
        <taxon>Eukaryota</taxon>
        <taxon>Viridiplantae</taxon>
        <taxon>Streptophyta</taxon>
        <taxon>Embryophyta</taxon>
        <taxon>Tracheophyta</taxon>
        <taxon>Spermatophyta</taxon>
        <taxon>Magnoliopsida</taxon>
        <taxon>eudicotyledons</taxon>
        <taxon>Gunneridae</taxon>
        <taxon>Pentapetalae</taxon>
        <taxon>rosids</taxon>
        <taxon>fabids</taxon>
        <taxon>Rosales</taxon>
        <taxon>Cannabaceae</taxon>
        <taxon>Trema</taxon>
    </lineage>
</organism>